<evidence type="ECO:0000256" key="2">
    <source>
        <dbReference type="ARBA" id="ARBA00007131"/>
    </source>
</evidence>
<dbReference type="Gene3D" id="3.40.50.970">
    <property type="match status" value="1"/>
</dbReference>
<organism evidence="5 6">
    <name type="scientific">Kosakonia oryzendophytica</name>
    <dbReference type="NCBI Taxonomy" id="1005665"/>
    <lineage>
        <taxon>Bacteria</taxon>
        <taxon>Pseudomonadati</taxon>
        <taxon>Pseudomonadota</taxon>
        <taxon>Gammaproteobacteria</taxon>
        <taxon>Enterobacterales</taxon>
        <taxon>Enterobacteriaceae</taxon>
        <taxon>Kosakonia</taxon>
    </lineage>
</organism>
<evidence type="ECO:0000313" key="6">
    <source>
        <dbReference type="Proteomes" id="UP000198975"/>
    </source>
</evidence>
<dbReference type="Pfam" id="PF02779">
    <property type="entry name" value="Transket_pyr"/>
    <property type="match status" value="1"/>
</dbReference>
<dbReference type="RefSeq" id="WP_061496786.1">
    <property type="nucleotide sequence ID" value="NZ_CP115659.1"/>
</dbReference>
<dbReference type="Gene3D" id="3.40.50.920">
    <property type="match status" value="1"/>
</dbReference>
<sequence>MLSGRDACKDELVNCAQEDAKIVCLEADLGGRNHPFQQRFPDRFYNIGIAEMAAIDMCTGLAAAGFKPFFTTFAPFAALRCAEAIKLSLGYMGQPITVIGAYGGVSGGWFGTTHHSLEDVGAVRLFPGIRIACPYGEAETRQVLRNAAQGNEPCYIRLGRNDVYPDLARSAEFDTLIVEQDYRASHPVTLVSVGEKATQLCVAAKQELGEINHLHLCYVDNASLHHLMPDIARLAGPLLVVEEHRRAGSVAAELALSMPHKQVLSYTPNDDWPQYGGSQDDVLAGLNFSLERLLTTIKDIIYAKEHV</sequence>
<dbReference type="FunFam" id="3.40.50.970:FF:000129">
    <property type="entry name" value="Transketolase"/>
    <property type="match status" value="1"/>
</dbReference>
<dbReference type="CDD" id="cd07033">
    <property type="entry name" value="TPP_PYR_DXS_TK_like"/>
    <property type="match status" value="1"/>
</dbReference>
<dbReference type="InterPro" id="IPR005475">
    <property type="entry name" value="Transketolase-like_Pyr-bd"/>
</dbReference>
<name>A0A1C4BD55_9ENTR</name>
<dbReference type="Proteomes" id="UP000198975">
    <property type="component" value="Unassembled WGS sequence"/>
</dbReference>
<evidence type="ECO:0000256" key="3">
    <source>
        <dbReference type="ARBA" id="ARBA00023052"/>
    </source>
</evidence>
<dbReference type="PANTHER" id="PTHR43825">
    <property type="entry name" value="PYRUVATE DEHYDROGENASE E1 COMPONENT"/>
    <property type="match status" value="1"/>
</dbReference>
<comment type="similarity">
    <text evidence="2">Belongs to the transketolase family.</text>
</comment>
<protein>
    <submittedName>
        <fullName evidence="5">Transketolase</fullName>
    </submittedName>
</protein>
<evidence type="ECO:0000313" key="5">
    <source>
        <dbReference type="EMBL" id="SCC04773.1"/>
    </source>
</evidence>
<feature type="domain" description="Transketolase-like pyrimidine-binding" evidence="4">
    <location>
        <begin position="2"/>
        <end position="166"/>
    </location>
</feature>
<accession>A0A1C4BD55</accession>
<keyword evidence="6" id="KW-1185">Reference proteome</keyword>
<evidence type="ECO:0000256" key="1">
    <source>
        <dbReference type="ARBA" id="ARBA00001964"/>
    </source>
</evidence>
<dbReference type="SUPFAM" id="SSF52518">
    <property type="entry name" value="Thiamin diphosphate-binding fold (THDP-binding)"/>
    <property type="match status" value="1"/>
</dbReference>
<dbReference type="SMART" id="SM00861">
    <property type="entry name" value="Transket_pyr"/>
    <property type="match status" value="1"/>
</dbReference>
<dbReference type="OrthoDB" id="8732661at2"/>
<dbReference type="AlphaFoldDB" id="A0A1C4BD55"/>
<reference evidence="6" key="1">
    <citation type="submission" date="2016-08" db="EMBL/GenBank/DDBJ databases">
        <authorList>
            <person name="Varghese N."/>
            <person name="Submissions Spin"/>
        </authorList>
    </citation>
    <scope>NUCLEOTIDE SEQUENCE [LARGE SCALE GENOMIC DNA]</scope>
    <source>
        <strain evidence="6">REICA_082</strain>
    </source>
</reference>
<proteinExistence type="inferred from homology"/>
<keyword evidence="3" id="KW-0786">Thiamine pyrophosphate</keyword>
<dbReference type="EMBL" id="FMAY01000004">
    <property type="protein sequence ID" value="SCC04773.1"/>
    <property type="molecule type" value="Genomic_DNA"/>
</dbReference>
<dbReference type="PANTHER" id="PTHR43825:SF1">
    <property type="entry name" value="TRANSKETOLASE-LIKE PYRIMIDINE-BINDING DOMAIN-CONTAINING PROTEIN"/>
    <property type="match status" value="1"/>
</dbReference>
<dbReference type="InterPro" id="IPR051157">
    <property type="entry name" value="PDH/Transketolase"/>
</dbReference>
<gene>
    <name evidence="5" type="ORF">GA0061071_104341</name>
</gene>
<comment type="cofactor">
    <cofactor evidence="1">
        <name>thiamine diphosphate</name>
        <dbReference type="ChEBI" id="CHEBI:58937"/>
    </cofactor>
</comment>
<dbReference type="InterPro" id="IPR009014">
    <property type="entry name" value="Transketo_C/PFOR_II"/>
</dbReference>
<evidence type="ECO:0000259" key="4">
    <source>
        <dbReference type="SMART" id="SM00861"/>
    </source>
</evidence>
<dbReference type="InterPro" id="IPR029061">
    <property type="entry name" value="THDP-binding"/>
</dbReference>